<evidence type="ECO:0000313" key="3">
    <source>
        <dbReference type="Proteomes" id="UP000002654"/>
    </source>
</evidence>
<dbReference type="KEGG" id="ttn:TTX_1987"/>
<dbReference type="PaxDb" id="768679-TTX_1987"/>
<dbReference type="AlphaFoldDB" id="G4RM06"/>
<sequence length="358" mass="39035">MKFLLRCKPNTIKPPTGKRVAVIGAGPAGLGAAGQIRCFGHEVHVYDALPEPGGLLMFGIPSFRVSKEGVREGVAELRQVGVVFHTSTFVYCGAERPREHDALLLAKEFVDINKLIGEYDSVVIATGTWRSRKMGVPGEDLPGVYQALDFLFRLYSHELGYLPKEKVYPLGSKVLVVGAGLTAIDAAIESLMHGAKKVVVAYRRTIKEAPAGEANIKKELIDRGIEFRELLNPVKFEGSGRVERVVFTKMKLGAPDKSGRPRPEPIPGSEFSEEFDTVLLAIGEEPTPPFPDNCAGIKLNPDGTINVDEQFRTTREGVFAAGDVVHGPSLIGKALGAGMKVAPYVNEYLERKLRWRTA</sequence>
<dbReference type="NCBIfam" id="NF009409">
    <property type="entry name" value="PRK12770.1"/>
    <property type="match status" value="1"/>
</dbReference>
<dbReference type="PRINTS" id="PR00368">
    <property type="entry name" value="FADPNR"/>
</dbReference>
<dbReference type="EC" id="1.4.1.13" evidence="2"/>
<dbReference type="InterPro" id="IPR051394">
    <property type="entry name" value="Glutamate_Synthase"/>
</dbReference>
<organism evidence="2 3">
    <name type="scientific">Thermoproteus tenax (strain ATCC 35583 / DSM 2078 / JCM 9277 / NBRC 100435 / Kra 1)</name>
    <dbReference type="NCBI Taxonomy" id="768679"/>
    <lineage>
        <taxon>Archaea</taxon>
        <taxon>Thermoproteota</taxon>
        <taxon>Thermoprotei</taxon>
        <taxon>Thermoproteales</taxon>
        <taxon>Thermoproteaceae</taxon>
        <taxon>Thermoproteus</taxon>
    </lineage>
</organism>
<feature type="domain" description="FAD/NAD(P)-binding" evidence="1">
    <location>
        <begin position="19"/>
        <end position="338"/>
    </location>
</feature>
<dbReference type="Gene3D" id="3.50.50.60">
    <property type="entry name" value="FAD/NAD(P)-binding domain"/>
    <property type="match status" value="2"/>
</dbReference>
<dbReference type="InterPro" id="IPR023753">
    <property type="entry name" value="FAD/NAD-binding_dom"/>
</dbReference>
<protein>
    <submittedName>
        <fullName evidence="2">Glutamate synthase small subunit</fullName>
        <ecNumber evidence="2">1.4.1.13</ecNumber>
    </submittedName>
</protein>
<evidence type="ECO:0000259" key="1">
    <source>
        <dbReference type="Pfam" id="PF07992"/>
    </source>
</evidence>
<dbReference type="Proteomes" id="UP000002654">
    <property type="component" value="Chromosome"/>
</dbReference>
<proteinExistence type="predicted"/>
<dbReference type="STRING" id="768679.TTX_1987"/>
<dbReference type="PRINTS" id="PR00411">
    <property type="entry name" value="PNDRDTASEI"/>
</dbReference>
<dbReference type="EMBL" id="FN869859">
    <property type="protein sequence ID" value="CCC82601.1"/>
    <property type="molecule type" value="Genomic_DNA"/>
</dbReference>
<gene>
    <name evidence="2" type="primary">gltD</name>
    <name evidence="2" type="ordered locus">TTX_1987</name>
</gene>
<keyword evidence="3" id="KW-1185">Reference proteome</keyword>
<accession>G4RM06</accession>
<name>G4RM06_THETK</name>
<dbReference type="Pfam" id="PF07992">
    <property type="entry name" value="Pyr_redox_2"/>
    <property type="match status" value="1"/>
</dbReference>
<dbReference type="GO" id="GO:0004355">
    <property type="term" value="F:glutamate synthase (NADPH) activity"/>
    <property type="evidence" value="ECO:0007669"/>
    <property type="project" value="UniProtKB-EC"/>
</dbReference>
<dbReference type="RefSeq" id="WP_014127854.1">
    <property type="nucleotide sequence ID" value="NC_016070.1"/>
</dbReference>
<evidence type="ECO:0000313" key="2">
    <source>
        <dbReference type="EMBL" id="CCC82601.1"/>
    </source>
</evidence>
<dbReference type="OrthoDB" id="27922at2157"/>
<keyword evidence="2" id="KW-0560">Oxidoreductase</keyword>
<dbReference type="PATRIC" id="fig|768679.9.peg.2010"/>
<dbReference type="eggNOG" id="arCOG01292">
    <property type="taxonomic scope" value="Archaea"/>
</dbReference>
<dbReference type="PANTHER" id="PTHR43100">
    <property type="entry name" value="GLUTAMATE SYNTHASE [NADPH] SMALL CHAIN"/>
    <property type="match status" value="1"/>
</dbReference>
<reference evidence="2 3" key="1">
    <citation type="journal article" date="2011" name="PLoS ONE">
        <title>The complete genome sequence of Thermoproteus tenax: a physiologically versatile member of the Crenarchaeota.</title>
        <authorList>
            <person name="Siebers B."/>
            <person name="Zaparty M."/>
            <person name="Raddatz G."/>
            <person name="Tjaden B."/>
            <person name="Albers S.V."/>
            <person name="Bell S.D."/>
            <person name="Blombach F."/>
            <person name="Kletzin A."/>
            <person name="Kyrpides N."/>
            <person name="Lanz C."/>
            <person name="Plagens A."/>
            <person name="Rampp M."/>
            <person name="Rosinus A."/>
            <person name="von Jan M."/>
            <person name="Makarova K.S."/>
            <person name="Klenk H.P."/>
            <person name="Schuster S.C."/>
            <person name="Hensel R."/>
        </authorList>
    </citation>
    <scope>NUCLEOTIDE SEQUENCE [LARGE SCALE GENOMIC DNA]</scope>
    <source>
        <strain evidence="3">ATCC 35583 / DSM 2078 / JCM 9277 / NBRC 100435 / Kra 1</strain>
    </source>
</reference>
<dbReference type="PANTHER" id="PTHR43100:SF1">
    <property type="entry name" value="GLUTAMATE SYNTHASE [NADPH] SMALL CHAIN"/>
    <property type="match status" value="1"/>
</dbReference>
<dbReference type="SUPFAM" id="SSF51971">
    <property type="entry name" value="Nucleotide-binding domain"/>
    <property type="match status" value="1"/>
</dbReference>
<dbReference type="GeneID" id="11262876"/>
<dbReference type="HOGENOM" id="CLU_000422_3_3_2"/>
<dbReference type="InterPro" id="IPR036188">
    <property type="entry name" value="FAD/NAD-bd_sf"/>
</dbReference>